<sequence length="56" mass="6233">MAISVKPVLLSDSQIQAIKKIQDEQKQKSGIGVAPTLHEIARGLMDKALQHHFERV</sequence>
<reference evidence="1 2" key="1">
    <citation type="submission" date="2020-11" db="EMBL/GenBank/DDBJ databases">
        <title>Draft Genome of Enterobacter sp. strain EMC7.</title>
        <authorList>
            <person name="Barman P."/>
            <person name="Sinha S."/>
            <person name="Sen S."/>
            <person name="Chakraborty R."/>
        </authorList>
    </citation>
    <scope>NUCLEOTIDE SEQUENCE [LARGE SCALE GENOMIC DNA]</scope>
    <source>
        <strain evidence="1 2">EMC7</strain>
    </source>
</reference>
<gene>
    <name evidence="1" type="ORF">ITX56_20565</name>
</gene>
<dbReference type="EMBL" id="JADMNK010000014">
    <property type="protein sequence ID" value="MBZ0060143.1"/>
    <property type="molecule type" value="Genomic_DNA"/>
</dbReference>
<organism evidence="1 2">
    <name type="scientific">Leclercia barmai</name>
    <dbReference type="NCBI Taxonomy" id="2785629"/>
    <lineage>
        <taxon>Bacteria</taxon>
        <taxon>Pseudomonadati</taxon>
        <taxon>Pseudomonadota</taxon>
        <taxon>Gammaproteobacteria</taxon>
        <taxon>Enterobacterales</taxon>
        <taxon>Enterobacteriaceae</taxon>
        <taxon>Leclercia</taxon>
    </lineage>
</organism>
<keyword evidence="2" id="KW-1185">Reference proteome</keyword>
<proteinExistence type="predicted"/>
<dbReference type="Proteomes" id="UP000706580">
    <property type="component" value="Unassembled WGS sequence"/>
</dbReference>
<evidence type="ECO:0000313" key="2">
    <source>
        <dbReference type="Proteomes" id="UP000706580"/>
    </source>
</evidence>
<dbReference type="RefSeq" id="WP_169809891.1">
    <property type="nucleotide sequence ID" value="NZ_JADMNK010000014.1"/>
</dbReference>
<evidence type="ECO:0000313" key="1">
    <source>
        <dbReference type="EMBL" id="MBZ0060143.1"/>
    </source>
</evidence>
<comment type="caution">
    <text evidence="1">The sequence shown here is derived from an EMBL/GenBank/DDBJ whole genome shotgun (WGS) entry which is preliminary data.</text>
</comment>
<evidence type="ECO:0008006" key="3">
    <source>
        <dbReference type="Google" id="ProtNLM"/>
    </source>
</evidence>
<name>A0ABS7S212_9ENTR</name>
<protein>
    <recommendedName>
        <fullName evidence="3">Prophage protein</fullName>
    </recommendedName>
</protein>
<accession>A0ABS7S212</accession>